<accession>A0A2W3ZLS3</accession>
<comment type="caution">
    <text evidence="2">The sequence shown here is derived from an EMBL/GenBank/DDBJ whole genome shotgun (WGS) entry which is preliminary data.</text>
</comment>
<feature type="transmembrane region" description="Helical" evidence="1">
    <location>
        <begin position="78"/>
        <end position="96"/>
    </location>
</feature>
<sequence length="158" mass="17529">MKESLKVAKKEMKDKVRPYQIYGYYLALPIIIIAVFILSFLGMDLNSVGTIIFVFTVLAHIGASKLTLVSKRKYVAPIIMYVADAIGFCIGLLMISEIYSGGTGDVSLGLMGLIVFPLEIVAIIFFFITANDIKKAYPTMKEESKEARDVYLALKKNS</sequence>
<dbReference type="OrthoDB" id="2183029at2"/>
<keyword evidence="1" id="KW-1133">Transmembrane helix</keyword>
<feature type="transmembrane region" description="Helical" evidence="1">
    <location>
        <begin position="108"/>
        <end position="130"/>
    </location>
</feature>
<evidence type="ECO:0000256" key="1">
    <source>
        <dbReference type="SAM" id="Phobius"/>
    </source>
</evidence>
<keyword evidence="1" id="KW-0472">Membrane</keyword>
<keyword evidence="3" id="KW-1185">Reference proteome</keyword>
<evidence type="ECO:0000313" key="3">
    <source>
        <dbReference type="Proteomes" id="UP000249828"/>
    </source>
</evidence>
<gene>
    <name evidence="2" type="ORF">CI088_06145</name>
</gene>
<dbReference type="EMBL" id="PIEU01000049">
    <property type="protein sequence ID" value="PZL75004.1"/>
    <property type="molecule type" value="Genomic_DNA"/>
</dbReference>
<keyword evidence="1" id="KW-0812">Transmembrane</keyword>
<dbReference type="AlphaFoldDB" id="A0A2W3ZLS3"/>
<protein>
    <submittedName>
        <fullName evidence="2">Uncharacterized protein</fullName>
    </submittedName>
</protein>
<dbReference type="Proteomes" id="UP000249828">
    <property type="component" value="Unassembled WGS sequence"/>
</dbReference>
<proteinExistence type="predicted"/>
<reference evidence="2 3" key="1">
    <citation type="submission" date="2017-11" db="EMBL/GenBank/DDBJ databases">
        <title>Draft genome sequence of Enterococcus plantarum TRW2 strain isolated from lettuce.</title>
        <authorList>
            <person name="Kim E.B."/>
            <person name="Marco M.L."/>
            <person name="Williams T.R."/>
            <person name="You I.H."/>
        </authorList>
    </citation>
    <scope>NUCLEOTIDE SEQUENCE [LARGE SCALE GENOMIC DNA]</scope>
    <source>
        <strain evidence="2 3">TRW2</strain>
    </source>
</reference>
<dbReference type="RefSeq" id="WP_069655064.1">
    <property type="nucleotide sequence ID" value="NZ_JAFLVY010000013.1"/>
</dbReference>
<feature type="transmembrane region" description="Helical" evidence="1">
    <location>
        <begin position="21"/>
        <end position="41"/>
    </location>
</feature>
<evidence type="ECO:0000313" key="2">
    <source>
        <dbReference type="EMBL" id="PZL75004.1"/>
    </source>
</evidence>
<name>A0A2W3ZLS3_9ENTE</name>
<feature type="transmembrane region" description="Helical" evidence="1">
    <location>
        <begin position="47"/>
        <end position="66"/>
    </location>
</feature>
<organism evidence="2 3">
    <name type="scientific">Enterococcus plantarum</name>
    <dbReference type="NCBI Taxonomy" id="1077675"/>
    <lineage>
        <taxon>Bacteria</taxon>
        <taxon>Bacillati</taxon>
        <taxon>Bacillota</taxon>
        <taxon>Bacilli</taxon>
        <taxon>Lactobacillales</taxon>
        <taxon>Enterococcaceae</taxon>
        <taxon>Enterococcus</taxon>
    </lineage>
</organism>